<evidence type="ECO:0000313" key="2">
    <source>
        <dbReference type="Proteomes" id="UP000828048"/>
    </source>
</evidence>
<organism evidence="1 2">
    <name type="scientific">Vaccinium darrowii</name>
    <dbReference type="NCBI Taxonomy" id="229202"/>
    <lineage>
        <taxon>Eukaryota</taxon>
        <taxon>Viridiplantae</taxon>
        <taxon>Streptophyta</taxon>
        <taxon>Embryophyta</taxon>
        <taxon>Tracheophyta</taxon>
        <taxon>Spermatophyta</taxon>
        <taxon>Magnoliopsida</taxon>
        <taxon>eudicotyledons</taxon>
        <taxon>Gunneridae</taxon>
        <taxon>Pentapetalae</taxon>
        <taxon>asterids</taxon>
        <taxon>Ericales</taxon>
        <taxon>Ericaceae</taxon>
        <taxon>Vaccinioideae</taxon>
        <taxon>Vaccinieae</taxon>
        <taxon>Vaccinium</taxon>
    </lineage>
</organism>
<reference evidence="1 2" key="1">
    <citation type="journal article" date="2021" name="Hortic Res">
        <title>High-quality reference genome and annotation aids understanding of berry development for evergreen blueberry (Vaccinium darrowii).</title>
        <authorList>
            <person name="Yu J."/>
            <person name="Hulse-Kemp A.M."/>
            <person name="Babiker E."/>
            <person name="Staton M."/>
        </authorList>
    </citation>
    <scope>NUCLEOTIDE SEQUENCE [LARGE SCALE GENOMIC DNA]</scope>
    <source>
        <strain evidence="2">cv. NJ 8807/NJ 8810</strain>
        <tissue evidence="1">Young leaf</tissue>
    </source>
</reference>
<protein>
    <submittedName>
        <fullName evidence="1">Uncharacterized protein</fullName>
    </submittedName>
</protein>
<keyword evidence="2" id="KW-1185">Reference proteome</keyword>
<dbReference type="EMBL" id="CM037152">
    <property type="protein sequence ID" value="KAH7834670.1"/>
    <property type="molecule type" value="Genomic_DNA"/>
</dbReference>
<comment type="caution">
    <text evidence="1">The sequence shown here is derived from an EMBL/GenBank/DDBJ whole genome shotgun (WGS) entry which is preliminary data.</text>
</comment>
<gene>
    <name evidence="1" type="ORF">Vadar_018417</name>
</gene>
<sequence>MLLGYFCDYTSSATYQTNRDTLFSSLSAGVNKYGYYSSSHGEDPDKVYAMVLCRADAELDLCRECINNATAKLGACPANKPPSGWGDFDPNDKEGIVWYDYCTVRYSSKVMEGIMAGDPRIYVWNDKHNVTSVQLEPFKTTMRNLLNNLRVQAVEGGTRRKFASGNAQGPDNYTIYALTQCTPDLSKQDCSDCLQGAIDNYPLCCNTSAGGRVLRPSCNFRYEVGPFFREIPGEGNNRTRTIIVIVASVTTFVIVLIVSISILLRKKNQGKPRMNVEFTESGDGISSVESLQYDFNTVKVATDNFSDANKLGQGGFGAVYKVISALNDVPNQTRDGIMLHYLITENVAERPTMGSVLLMFGSSSLALSDPSLPQFFQHSITPGTNESTQTVNEVSISELDPR</sequence>
<dbReference type="Proteomes" id="UP000828048">
    <property type="component" value="Chromosome 2"/>
</dbReference>
<proteinExistence type="predicted"/>
<evidence type="ECO:0000313" key="1">
    <source>
        <dbReference type="EMBL" id="KAH7834670.1"/>
    </source>
</evidence>
<name>A0ACB7X272_9ERIC</name>
<accession>A0ACB7X272</accession>